<sequence length="114" mass="12995">MPSNWINGVWTGVGYQQEGVTWTIRLTADENNNEFRIQYPSLGGSDGIWKLLEKDSSADRYTFHEVNTQPGGITRDGGKIILTKVSDNLMSYSYFRPPQFDTVTSWSTLKRELN</sequence>
<dbReference type="Proteomes" id="UP000663825">
    <property type="component" value="Unassembled WGS sequence"/>
</dbReference>
<gene>
    <name evidence="4" type="ORF">HFQ381_LOCUS13139</name>
    <name evidence="1" type="ORF">LUA448_LOCUS11787</name>
    <name evidence="2" type="ORF">TIS948_LOCUS32279</name>
    <name evidence="3" type="ORF">UJA718_LOCUS2891</name>
</gene>
<evidence type="ECO:0000313" key="1">
    <source>
        <dbReference type="EMBL" id="CAF3337129.1"/>
    </source>
</evidence>
<keyword evidence="6" id="KW-1185">Reference proteome</keyword>
<dbReference type="EMBL" id="CAJOBP010000206">
    <property type="protein sequence ID" value="CAF4140941.1"/>
    <property type="molecule type" value="Genomic_DNA"/>
</dbReference>
<dbReference type="Proteomes" id="UP000663851">
    <property type="component" value="Unassembled WGS sequence"/>
</dbReference>
<name>A0A817VBK2_9BILA</name>
<reference evidence="1" key="1">
    <citation type="submission" date="2021-02" db="EMBL/GenBank/DDBJ databases">
        <authorList>
            <person name="Nowell W R."/>
        </authorList>
    </citation>
    <scope>NUCLEOTIDE SEQUENCE</scope>
</reference>
<comment type="caution">
    <text evidence="1">The sequence shown here is derived from an EMBL/GenBank/DDBJ whole genome shotgun (WGS) entry which is preliminary data.</text>
</comment>
<dbReference type="Proteomes" id="UP000663873">
    <property type="component" value="Unassembled WGS sequence"/>
</dbReference>
<dbReference type="Proteomes" id="UP000663833">
    <property type="component" value="Unassembled WGS sequence"/>
</dbReference>
<accession>A0A817VBK2</accession>
<organism evidence="1 5">
    <name type="scientific">Rotaria socialis</name>
    <dbReference type="NCBI Taxonomy" id="392032"/>
    <lineage>
        <taxon>Eukaryota</taxon>
        <taxon>Metazoa</taxon>
        <taxon>Spiralia</taxon>
        <taxon>Gnathifera</taxon>
        <taxon>Rotifera</taxon>
        <taxon>Eurotatoria</taxon>
        <taxon>Bdelloidea</taxon>
        <taxon>Philodinida</taxon>
        <taxon>Philodinidae</taxon>
        <taxon>Rotaria</taxon>
    </lineage>
</organism>
<dbReference type="EMBL" id="CAJOBO010000816">
    <property type="protein sequence ID" value="CAF4294550.1"/>
    <property type="molecule type" value="Genomic_DNA"/>
</dbReference>
<dbReference type="AlphaFoldDB" id="A0A817VBK2"/>
<dbReference type="OrthoDB" id="10183039at2759"/>
<evidence type="ECO:0000313" key="2">
    <source>
        <dbReference type="EMBL" id="CAF3455838.1"/>
    </source>
</evidence>
<evidence type="ECO:0000313" key="5">
    <source>
        <dbReference type="Proteomes" id="UP000663833"/>
    </source>
</evidence>
<dbReference type="EMBL" id="CAJNYD010001416">
    <property type="protein sequence ID" value="CAF3337129.1"/>
    <property type="molecule type" value="Genomic_DNA"/>
</dbReference>
<protein>
    <submittedName>
        <fullName evidence="1">Uncharacterized protein</fullName>
    </submittedName>
</protein>
<evidence type="ECO:0000313" key="4">
    <source>
        <dbReference type="EMBL" id="CAF4294550.1"/>
    </source>
</evidence>
<evidence type="ECO:0000313" key="3">
    <source>
        <dbReference type="EMBL" id="CAF4140941.1"/>
    </source>
</evidence>
<dbReference type="EMBL" id="CAJNXB010005915">
    <property type="protein sequence ID" value="CAF3455838.1"/>
    <property type="molecule type" value="Genomic_DNA"/>
</dbReference>
<proteinExistence type="predicted"/>
<evidence type="ECO:0000313" key="6">
    <source>
        <dbReference type="Proteomes" id="UP000663873"/>
    </source>
</evidence>